<dbReference type="InterPro" id="IPR000297">
    <property type="entry name" value="PPIase_PpiC"/>
</dbReference>
<dbReference type="InterPro" id="IPR046357">
    <property type="entry name" value="PPIase_dom_sf"/>
</dbReference>
<reference evidence="4 5" key="1">
    <citation type="submission" date="2018-09" db="EMBL/GenBank/DDBJ databases">
        <title>Genomic Encyclopedia of Archaeal and Bacterial Type Strains, Phase II (KMG-II): from individual species to whole genera.</title>
        <authorList>
            <person name="Goeker M."/>
        </authorList>
    </citation>
    <scope>NUCLEOTIDE SEQUENCE [LARGE SCALE GENOMIC DNA]</scope>
    <source>
        <strain evidence="4 5">DSM 27148</strain>
    </source>
</reference>
<evidence type="ECO:0000259" key="3">
    <source>
        <dbReference type="PROSITE" id="PS50198"/>
    </source>
</evidence>
<evidence type="ECO:0000256" key="1">
    <source>
        <dbReference type="PROSITE-ProRule" id="PRU00278"/>
    </source>
</evidence>
<name>A0A419W3T3_9BACT</name>
<feature type="domain" description="PpiC" evidence="3">
    <location>
        <begin position="132"/>
        <end position="234"/>
    </location>
</feature>
<sequence>MNFKRSELKTRKYLVGALLLLLLAPLTLFAQQSDEILLTIDDTPITKDEFVRLYQKNNKNLQDDSLKKSPEVYLELFINYKLKVMEAKELKMDTVASFQKEFKQYRNQVAKPYLSYSNINDESLHQAYDRMTTEVKASHILIAVSLDALPADVDAAYQKCLKIRQQILDGADFGEMARQFSNDPSAAQNNGLLGYFTGFQMVPEFEDAAFSLKTGELSMPVRTKFGFHLIRLEDKRPAAGKLQVAHIMKRLSPAAPDDLVARAMAEMDSLKTLLDNGASFTELARRYSDDKQTAMNGGVLPWFTATEMVPEFAEAALKLKNNGDISPVVRTPYGLHLIKLLDRQPIPTFEESKSLLTEKVRNNPVITEHNQELFIQHLKDEYQFEENIPAKVAIIEIFPQEFDKNKGSVSLGTDELLFQFDSVQISQQNFIDYLNTKNFNSTQDIRQQANHYYIQFVNETLLQFENDQLESKYPDFRYLVQEYYDGILLFNLSEEKVWEKAATDTLGLQQFYAQHNDLVKWDERFEGWAIRCENQEIRDYIDDIFEEDDKLSKEELTDLLNIRFQNQAFVQKGIFARGTNDLVDYLVWDGTKPQNFKDGLYFVRGDLVPPSPKTLEEARGQYLSAYQDELEQEWVADLRRAHKIRVNKKVLKSIENIK</sequence>
<organism evidence="4 5">
    <name type="scientific">Mangrovibacterium diazotrophicum</name>
    <dbReference type="NCBI Taxonomy" id="1261403"/>
    <lineage>
        <taxon>Bacteria</taxon>
        <taxon>Pseudomonadati</taxon>
        <taxon>Bacteroidota</taxon>
        <taxon>Bacteroidia</taxon>
        <taxon>Marinilabiliales</taxon>
        <taxon>Prolixibacteraceae</taxon>
        <taxon>Mangrovibacterium</taxon>
    </lineage>
</organism>
<dbReference type="PANTHER" id="PTHR47245">
    <property type="entry name" value="PEPTIDYLPROLYL ISOMERASE"/>
    <property type="match status" value="1"/>
</dbReference>
<keyword evidence="1 4" id="KW-0413">Isomerase</keyword>
<dbReference type="AlphaFoldDB" id="A0A419W3T3"/>
<dbReference type="InterPro" id="IPR050245">
    <property type="entry name" value="PrsA_foldase"/>
</dbReference>
<gene>
    <name evidence="4" type="ORF">BC643_0482</name>
</gene>
<feature type="chain" id="PRO_5019541645" evidence="2">
    <location>
        <begin position="31"/>
        <end position="658"/>
    </location>
</feature>
<comment type="caution">
    <text evidence="4">The sequence shown here is derived from an EMBL/GenBank/DDBJ whole genome shotgun (WGS) entry which is preliminary data.</text>
</comment>
<evidence type="ECO:0000256" key="2">
    <source>
        <dbReference type="SAM" id="SignalP"/>
    </source>
</evidence>
<dbReference type="SUPFAM" id="SSF54534">
    <property type="entry name" value="FKBP-like"/>
    <property type="match status" value="2"/>
</dbReference>
<dbReference type="OrthoDB" id="14196at2"/>
<dbReference type="EMBL" id="RAPN01000001">
    <property type="protein sequence ID" value="RKD90146.1"/>
    <property type="molecule type" value="Genomic_DNA"/>
</dbReference>
<dbReference type="PANTHER" id="PTHR47245:SF2">
    <property type="entry name" value="PEPTIDYL-PROLYL CIS-TRANS ISOMERASE HP_0175-RELATED"/>
    <property type="match status" value="1"/>
</dbReference>
<dbReference type="SUPFAM" id="SSF109998">
    <property type="entry name" value="Triger factor/SurA peptide-binding domain-like"/>
    <property type="match status" value="1"/>
</dbReference>
<accession>A0A419W3T3</accession>
<dbReference type="Gene3D" id="3.10.50.40">
    <property type="match status" value="2"/>
</dbReference>
<feature type="signal peptide" evidence="2">
    <location>
        <begin position="1"/>
        <end position="30"/>
    </location>
</feature>
<dbReference type="RefSeq" id="WP_120271575.1">
    <property type="nucleotide sequence ID" value="NZ_RAPN01000001.1"/>
</dbReference>
<keyword evidence="2" id="KW-0732">Signal</keyword>
<proteinExistence type="predicted"/>
<dbReference type="GO" id="GO:0003755">
    <property type="term" value="F:peptidyl-prolyl cis-trans isomerase activity"/>
    <property type="evidence" value="ECO:0007669"/>
    <property type="project" value="UniProtKB-KW"/>
</dbReference>
<protein>
    <submittedName>
        <fullName evidence="4">Peptidyl-prolyl cis-trans isomerase SurA</fullName>
    </submittedName>
</protein>
<evidence type="ECO:0000313" key="4">
    <source>
        <dbReference type="EMBL" id="RKD90146.1"/>
    </source>
</evidence>
<keyword evidence="5" id="KW-1185">Reference proteome</keyword>
<feature type="domain" description="PpiC" evidence="3">
    <location>
        <begin position="239"/>
        <end position="342"/>
    </location>
</feature>
<keyword evidence="1" id="KW-0697">Rotamase</keyword>
<evidence type="ECO:0000313" key="5">
    <source>
        <dbReference type="Proteomes" id="UP000283387"/>
    </source>
</evidence>
<dbReference type="Proteomes" id="UP000283387">
    <property type="component" value="Unassembled WGS sequence"/>
</dbReference>
<dbReference type="PROSITE" id="PS50198">
    <property type="entry name" value="PPIC_PPIASE_2"/>
    <property type="match status" value="2"/>
</dbReference>
<dbReference type="InterPro" id="IPR027304">
    <property type="entry name" value="Trigger_fact/SurA_dom_sf"/>
</dbReference>
<dbReference type="Pfam" id="PF00639">
    <property type="entry name" value="Rotamase"/>
    <property type="match status" value="2"/>
</dbReference>